<dbReference type="PANTHER" id="PTHR42724:SF1">
    <property type="entry name" value="TETRAACYLDISACCHARIDE 4'-KINASE, MITOCHONDRIAL-RELATED"/>
    <property type="match status" value="1"/>
</dbReference>
<dbReference type="EMBL" id="JAEDAO010000001">
    <property type="protein sequence ID" value="MBK0393467.1"/>
    <property type="molecule type" value="Genomic_DNA"/>
</dbReference>
<evidence type="ECO:0000256" key="3">
    <source>
        <dbReference type="ARBA" id="ARBA00012071"/>
    </source>
</evidence>
<evidence type="ECO:0000256" key="13">
    <source>
        <dbReference type="HAMAP-Rule" id="MF_00409"/>
    </source>
</evidence>
<organism evidence="15 16">
    <name type="scientific">Ramlibacter algicola</name>
    <dbReference type="NCBI Taxonomy" id="2795217"/>
    <lineage>
        <taxon>Bacteria</taxon>
        <taxon>Pseudomonadati</taxon>
        <taxon>Pseudomonadota</taxon>
        <taxon>Betaproteobacteria</taxon>
        <taxon>Burkholderiales</taxon>
        <taxon>Comamonadaceae</taxon>
        <taxon>Ramlibacter</taxon>
    </lineage>
</organism>
<protein>
    <recommendedName>
        <fullName evidence="4 13">Tetraacyldisaccharide 4'-kinase</fullName>
        <ecNumber evidence="3 13">2.7.1.130</ecNumber>
    </recommendedName>
    <alternativeName>
        <fullName evidence="12 13">Lipid A 4'-kinase</fullName>
    </alternativeName>
</protein>
<dbReference type="AlphaFoldDB" id="A0A934Q2N5"/>
<reference evidence="15" key="1">
    <citation type="submission" date="2020-12" db="EMBL/GenBank/DDBJ databases">
        <title>Ramlibacter sp. nov., isolated from a freshwater alga, Cryptomonas.</title>
        <authorList>
            <person name="Kim H.M."/>
            <person name="Jeon C.O."/>
        </authorList>
    </citation>
    <scope>NUCLEOTIDE SEQUENCE</scope>
    <source>
        <strain evidence="15">CrO1</strain>
    </source>
</reference>
<dbReference type="NCBIfam" id="TIGR00682">
    <property type="entry name" value="lpxK"/>
    <property type="match status" value="1"/>
</dbReference>
<keyword evidence="8 13" id="KW-0547">Nucleotide-binding</keyword>
<comment type="function">
    <text evidence="1 13">Transfers the gamma-phosphate of ATP to the 4'-position of a tetraacyldisaccharide 1-phosphate intermediate (termed DS-1-P) to form tetraacyldisaccharide 1,4'-bis-phosphate (lipid IVA).</text>
</comment>
<dbReference type="Proteomes" id="UP000617041">
    <property type="component" value="Unassembled WGS sequence"/>
</dbReference>
<comment type="similarity">
    <text evidence="13">Belongs to the LpxK family.</text>
</comment>
<evidence type="ECO:0000256" key="9">
    <source>
        <dbReference type="ARBA" id="ARBA00022777"/>
    </source>
</evidence>
<keyword evidence="9 13" id="KW-0418">Kinase</keyword>
<proteinExistence type="inferred from homology"/>
<dbReference type="GO" id="GO:0009245">
    <property type="term" value="P:lipid A biosynthetic process"/>
    <property type="evidence" value="ECO:0007669"/>
    <property type="project" value="UniProtKB-UniRule"/>
</dbReference>
<dbReference type="GO" id="GO:0009244">
    <property type="term" value="P:lipopolysaccharide core region biosynthetic process"/>
    <property type="evidence" value="ECO:0007669"/>
    <property type="project" value="TreeGrafter"/>
</dbReference>
<evidence type="ECO:0000256" key="4">
    <source>
        <dbReference type="ARBA" id="ARBA00016436"/>
    </source>
</evidence>
<comment type="pathway">
    <text evidence="2 13">Glycolipid biosynthesis; lipid IV(A) biosynthesis; lipid IV(A) from (3R)-3-hydroxytetradecanoyl-[acyl-carrier-protein] and UDP-N-acetyl-alpha-D-glucosamine: step 6/6.</text>
</comment>
<evidence type="ECO:0000313" key="16">
    <source>
        <dbReference type="Proteomes" id="UP000617041"/>
    </source>
</evidence>
<dbReference type="Pfam" id="PF02606">
    <property type="entry name" value="LpxK"/>
    <property type="match status" value="1"/>
</dbReference>
<evidence type="ECO:0000256" key="8">
    <source>
        <dbReference type="ARBA" id="ARBA00022741"/>
    </source>
</evidence>
<keyword evidence="6 13" id="KW-0441">Lipid A biosynthesis</keyword>
<evidence type="ECO:0000256" key="12">
    <source>
        <dbReference type="ARBA" id="ARBA00029757"/>
    </source>
</evidence>
<dbReference type="PANTHER" id="PTHR42724">
    <property type="entry name" value="TETRAACYLDISACCHARIDE 4'-KINASE"/>
    <property type="match status" value="1"/>
</dbReference>
<evidence type="ECO:0000256" key="2">
    <source>
        <dbReference type="ARBA" id="ARBA00004870"/>
    </source>
</evidence>
<dbReference type="HAMAP" id="MF_00409">
    <property type="entry name" value="LpxK"/>
    <property type="match status" value="1"/>
</dbReference>
<dbReference type="InterPro" id="IPR027417">
    <property type="entry name" value="P-loop_NTPase"/>
</dbReference>
<dbReference type="EC" id="2.7.1.130" evidence="3 13"/>
<feature type="binding site" evidence="13">
    <location>
        <begin position="58"/>
        <end position="65"/>
    </location>
    <ligand>
        <name>ATP</name>
        <dbReference type="ChEBI" id="CHEBI:30616"/>
    </ligand>
</feature>
<dbReference type="GO" id="GO:0009029">
    <property type="term" value="F:lipid-A 4'-kinase activity"/>
    <property type="evidence" value="ECO:0007669"/>
    <property type="project" value="UniProtKB-UniRule"/>
</dbReference>
<comment type="catalytic activity">
    <reaction evidence="13">
        <text>a lipid A disaccharide + ATP = a lipid IVA + ADP + H(+)</text>
        <dbReference type="Rhea" id="RHEA:67840"/>
        <dbReference type="ChEBI" id="CHEBI:15378"/>
        <dbReference type="ChEBI" id="CHEBI:30616"/>
        <dbReference type="ChEBI" id="CHEBI:176343"/>
        <dbReference type="ChEBI" id="CHEBI:176425"/>
        <dbReference type="ChEBI" id="CHEBI:456216"/>
        <dbReference type="EC" id="2.7.1.130"/>
    </reaction>
</comment>
<keyword evidence="5 13" id="KW-0444">Lipid biosynthesis</keyword>
<evidence type="ECO:0000256" key="7">
    <source>
        <dbReference type="ARBA" id="ARBA00022679"/>
    </source>
</evidence>
<dbReference type="GO" id="GO:0005886">
    <property type="term" value="C:plasma membrane"/>
    <property type="evidence" value="ECO:0007669"/>
    <property type="project" value="TreeGrafter"/>
</dbReference>
<dbReference type="RefSeq" id="WP_200788433.1">
    <property type="nucleotide sequence ID" value="NZ_JAEDAO010000001.1"/>
</dbReference>
<keyword evidence="16" id="KW-1185">Reference proteome</keyword>
<keyword evidence="11 13" id="KW-0443">Lipid metabolism</keyword>
<evidence type="ECO:0000313" key="15">
    <source>
        <dbReference type="EMBL" id="MBK0393467.1"/>
    </source>
</evidence>
<sequence length="333" mass="35996">MAAALQRAWLHRGAVAVLLLPLALLYRLLASFHRSLFQWGVRTAWRAPVPVVIVGNVVAGGAGKTPVVIAIARHLRKRGISSGVVSRGHGRDGDAVLEVTPDTDPRRSGDEPLLIARSAAVPVTVAARRQEAVQLLLRRHPDVRVVLGDDGLQHHALARDLEIVVFDDRGIGNGWPLPAGPLREPWPRPADLVLRTEGARGIEGFTVRRQLAGTALGSDGRTIDLQSLRTRRCIAVAGIAQPQVFFDMLRARGVGLAATVALPDHDRFDSLPAGLDDRDAIVLCTEKDAAKLWKLRPDALAVPLEVDIDPAFWRALDAWLDARLSSTHGSQAA</sequence>
<dbReference type="InterPro" id="IPR003758">
    <property type="entry name" value="LpxK"/>
</dbReference>
<evidence type="ECO:0000256" key="10">
    <source>
        <dbReference type="ARBA" id="ARBA00022840"/>
    </source>
</evidence>
<evidence type="ECO:0000256" key="11">
    <source>
        <dbReference type="ARBA" id="ARBA00023098"/>
    </source>
</evidence>
<accession>A0A934Q2N5</accession>
<feature type="region of interest" description="Disordered" evidence="14">
    <location>
        <begin position="84"/>
        <end position="110"/>
    </location>
</feature>
<name>A0A934Q2N5_9BURK</name>
<evidence type="ECO:0000256" key="14">
    <source>
        <dbReference type="SAM" id="MobiDB-lite"/>
    </source>
</evidence>
<dbReference type="SUPFAM" id="SSF52540">
    <property type="entry name" value="P-loop containing nucleoside triphosphate hydrolases"/>
    <property type="match status" value="1"/>
</dbReference>
<keyword evidence="10 13" id="KW-0067">ATP-binding</keyword>
<evidence type="ECO:0000256" key="1">
    <source>
        <dbReference type="ARBA" id="ARBA00002274"/>
    </source>
</evidence>
<evidence type="ECO:0000256" key="6">
    <source>
        <dbReference type="ARBA" id="ARBA00022556"/>
    </source>
</evidence>
<dbReference type="GO" id="GO:0005524">
    <property type="term" value="F:ATP binding"/>
    <property type="evidence" value="ECO:0007669"/>
    <property type="project" value="UniProtKB-UniRule"/>
</dbReference>
<comment type="caution">
    <text evidence="15">The sequence shown here is derived from an EMBL/GenBank/DDBJ whole genome shotgun (WGS) entry which is preliminary data.</text>
</comment>
<evidence type="ECO:0000256" key="5">
    <source>
        <dbReference type="ARBA" id="ARBA00022516"/>
    </source>
</evidence>
<keyword evidence="7 13" id="KW-0808">Transferase</keyword>
<gene>
    <name evidence="13" type="primary">lpxK</name>
    <name evidence="15" type="ORF">I8E28_12770</name>
</gene>